<dbReference type="InterPro" id="IPR036663">
    <property type="entry name" value="Fumarylacetoacetase_C_sf"/>
</dbReference>
<proteinExistence type="predicted"/>
<dbReference type="GO" id="GO:0046872">
    <property type="term" value="F:metal ion binding"/>
    <property type="evidence" value="ECO:0007669"/>
    <property type="project" value="UniProtKB-KW"/>
</dbReference>
<evidence type="ECO:0000259" key="2">
    <source>
        <dbReference type="Pfam" id="PF01557"/>
    </source>
</evidence>
<dbReference type="PANTHER" id="PTHR11820">
    <property type="entry name" value="ACYLPYRUVASE"/>
    <property type="match status" value="1"/>
</dbReference>
<dbReference type="PANTHER" id="PTHR11820:SF90">
    <property type="entry name" value="FLUTATHIONE S-TRANSFERASE"/>
    <property type="match status" value="1"/>
</dbReference>
<keyword evidence="1" id="KW-0479">Metal-binding</keyword>
<name>T0YWA7_9ZZZZ</name>
<dbReference type="GO" id="GO:0018773">
    <property type="term" value="F:acetylpyruvate hydrolase activity"/>
    <property type="evidence" value="ECO:0007669"/>
    <property type="project" value="TreeGrafter"/>
</dbReference>
<dbReference type="InterPro" id="IPR011234">
    <property type="entry name" value="Fumarylacetoacetase-like_C"/>
</dbReference>
<organism evidence="3">
    <name type="scientific">mine drainage metagenome</name>
    <dbReference type="NCBI Taxonomy" id="410659"/>
    <lineage>
        <taxon>unclassified sequences</taxon>
        <taxon>metagenomes</taxon>
        <taxon>ecological metagenomes</taxon>
    </lineage>
</organism>
<protein>
    <submittedName>
        <fullName evidence="3">Fumarylacetoacetate (FAA) hydrolase</fullName>
    </submittedName>
</protein>
<comment type="caution">
    <text evidence="3">The sequence shown here is derived from an EMBL/GenBank/DDBJ whole genome shotgun (WGS) entry which is preliminary data.</text>
</comment>
<feature type="domain" description="Fumarylacetoacetase-like C-terminal" evidence="2">
    <location>
        <begin position="65"/>
        <end position="264"/>
    </location>
</feature>
<reference evidence="3" key="2">
    <citation type="journal article" date="2014" name="ISME J.">
        <title>Microbial stratification in low pH oxic and suboxic macroscopic growths along an acid mine drainage.</title>
        <authorList>
            <person name="Mendez-Garcia C."/>
            <person name="Mesa V."/>
            <person name="Sprenger R.R."/>
            <person name="Richter M."/>
            <person name="Diez M.S."/>
            <person name="Solano J."/>
            <person name="Bargiela R."/>
            <person name="Golyshina O.V."/>
            <person name="Manteca A."/>
            <person name="Ramos J.L."/>
            <person name="Gallego J.R."/>
            <person name="Llorente I."/>
            <person name="Martins Dos Santos V.A."/>
            <person name="Jensen O.N."/>
            <person name="Pelaez A.I."/>
            <person name="Sanchez J."/>
            <person name="Ferrer M."/>
        </authorList>
    </citation>
    <scope>NUCLEOTIDE SEQUENCE</scope>
</reference>
<keyword evidence="3" id="KW-0378">Hydrolase</keyword>
<dbReference type="AlphaFoldDB" id="T0YWA7"/>
<reference evidence="3" key="1">
    <citation type="submission" date="2013-08" db="EMBL/GenBank/DDBJ databases">
        <authorList>
            <person name="Mendez C."/>
            <person name="Richter M."/>
            <person name="Ferrer M."/>
            <person name="Sanchez J."/>
        </authorList>
    </citation>
    <scope>NUCLEOTIDE SEQUENCE</scope>
</reference>
<accession>T0YWA7</accession>
<evidence type="ECO:0000256" key="1">
    <source>
        <dbReference type="ARBA" id="ARBA00022723"/>
    </source>
</evidence>
<gene>
    <name evidence="3" type="ORF">B1A_17956</name>
</gene>
<dbReference type="Gene3D" id="3.90.850.10">
    <property type="entry name" value="Fumarylacetoacetase-like, C-terminal domain"/>
    <property type="match status" value="1"/>
</dbReference>
<sequence>MRARPRNEADSQKGDVPFLAFCSPLLIIIATFSAADFPMDFLFTPPAPVSLPIQGCGARFPVHRVYCIGRNYGDHVREMGGDSARSSPVFFMKPSDALWLDPEVPYPSATGDLHHEVEMVVALARGGRDIAVADALACVHGYGVGLDLTRRDLQARAKADGAPWDSAKGFDASAPVSALCAASTCGHPQHAALNLEVNGTPRQHTDISDMIWALPEIIHELSKLWTLQAGDVIFTGTPAGVGPLVRGDRYRASLGEVASLEGRIV</sequence>
<dbReference type="Pfam" id="PF01557">
    <property type="entry name" value="FAA_hydrolase"/>
    <property type="match status" value="1"/>
</dbReference>
<evidence type="ECO:0000313" key="3">
    <source>
        <dbReference type="EMBL" id="EQD36232.1"/>
    </source>
</evidence>
<dbReference type="EMBL" id="AUZX01013226">
    <property type="protein sequence ID" value="EQD36232.1"/>
    <property type="molecule type" value="Genomic_DNA"/>
</dbReference>
<dbReference type="SUPFAM" id="SSF56529">
    <property type="entry name" value="FAH"/>
    <property type="match status" value="1"/>
</dbReference>